<protein>
    <submittedName>
        <fullName evidence="3">FAD-dependent oxidoreductase</fullName>
    </submittedName>
</protein>
<evidence type="ECO:0000259" key="2">
    <source>
        <dbReference type="Pfam" id="PF01266"/>
    </source>
</evidence>
<keyword evidence="1" id="KW-0560">Oxidoreductase</keyword>
<keyword evidence="4" id="KW-1185">Reference proteome</keyword>
<reference evidence="3 4" key="1">
    <citation type="submission" date="2020-06" db="EMBL/GenBank/DDBJ databases">
        <title>Acidovorax antarctica sp. nov., isolated from Corinth ice sheet soil, Antarctic Fields Peninsula.</title>
        <authorList>
            <person name="Xu Q."/>
            <person name="Peng F."/>
        </authorList>
    </citation>
    <scope>NUCLEOTIDE SEQUENCE [LARGE SCALE GENOMIC DNA]</scope>
    <source>
        <strain evidence="3 4">16-35-5</strain>
        <plasmid evidence="3 4">unnamed1</plasmid>
    </source>
</reference>
<dbReference type="Gene3D" id="3.30.9.10">
    <property type="entry name" value="D-Amino Acid Oxidase, subunit A, domain 2"/>
    <property type="match status" value="1"/>
</dbReference>
<dbReference type="InterPro" id="IPR036188">
    <property type="entry name" value="FAD/NAD-bd_sf"/>
</dbReference>
<keyword evidence="3" id="KW-0614">Plasmid</keyword>
<evidence type="ECO:0000313" key="4">
    <source>
        <dbReference type="Proteomes" id="UP000509579"/>
    </source>
</evidence>
<dbReference type="Pfam" id="PF01266">
    <property type="entry name" value="DAO"/>
    <property type="match status" value="1"/>
</dbReference>
<sequence>MKVLVIGAGVVGTCTALALRRRGHEVMLLDAGAEPATGASHANAGLISPGHCFSWAEPGIVRVALQSLLGRSDGLGICAPLSPALWRWGWLFAREGTEARWLENSRAALALSAYSRDCQFQPQALPPETYGGRHAGIVYLYGAADTPGAHDARLLQAAGEPFETLDAPALLQCEPLLEASAIRFAKGVFSPRDGTGDAARYARAALAAFEQLGGIARWSERVQQVLVRAGQAVGVRTDRNEHRADAVVVAAGLQSRALLRPLGIDLPIFPVAGYSISYENVAGALPTRGAVSIAHKIAWASFAPRSVRFTGFADVGTPDAARRARRFAALDAFARQIMPSLAGAQRRQWVGARPMTPDNLPFLGASGMPGLWLNCGHGAMGWTMAHGSAQTIADLLEGQAACLDLAPYRARRYRWLARRDAAANPKELRT</sequence>
<dbReference type="PANTHER" id="PTHR13847:SF289">
    <property type="entry name" value="GLYCINE OXIDASE"/>
    <property type="match status" value="1"/>
</dbReference>
<geneLocation type="plasmid" evidence="3 4">
    <name>unnamed1</name>
</geneLocation>
<dbReference type="GO" id="GO:0005737">
    <property type="term" value="C:cytoplasm"/>
    <property type="evidence" value="ECO:0007669"/>
    <property type="project" value="TreeGrafter"/>
</dbReference>
<dbReference type="RefSeq" id="WP_175505946.1">
    <property type="nucleotide sequence ID" value="NZ_CP054841.1"/>
</dbReference>
<accession>A0A6N1X8M5</accession>
<dbReference type="InterPro" id="IPR006076">
    <property type="entry name" value="FAD-dep_OxRdtase"/>
</dbReference>
<dbReference type="PANTHER" id="PTHR13847">
    <property type="entry name" value="SARCOSINE DEHYDROGENASE-RELATED"/>
    <property type="match status" value="1"/>
</dbReference>
<evidence type="ECO:0000256" key="1">
    <source>
        <dbReference type="ARBA" id="ARBA00023002"/>
    </source>
</evidence>
<proteinExistence type="predicted"/>
<dbReference type="AlphaFoldDB" id="A0A6N1X8M5"/>
<feature type="domain" description="FAD dependent oxidoreductase" evidence="2">
    <location>
        <begin position="2"/>
        <end position="395"/>
    </location>
</feature>
<gene>
    <name evidence="3" type="ORF">HUK68_19645</name>
</gene>
<dbReference type="KEGG" id="aant:HUK68_19645"/>
<dbReference type="Gene3D" id="3.50.50.60">
    <property type="entry name" value="FAD/NAD(P)-binding domain"/>
    <property type="match status" value="2"/>
</dbReference>
<name>A0A6N1X8M5_9BURK</name>
<dbReference type="SUPFAM" id="SSF51905">
    <property type="entry name" value="FAD/NAD(P)-binding domain"/>
    <property type="match status" value="1"/>
</dbReference>
<dbReference type="GO" id="GO:0016491">
    <property type="term" value="F:oxidoreductase activity"/>
    <property type="evidence" value="ECO:0007669"/>
    <property type="project" value="UniProtKB-KW"/>
</dbReference>
<evidence type="ECO:0000313" key="3">
    <source>
        <dbReference type="EMBL" id="QKV55158.1"/>
    </source>
</evidence>
<dbReference type="EMBL" id="CP054841">
    <property type="protein sequence ID" value="QKV55158.1"/>
    <property type="molecule type" value="Genomic_DNA"/>
</dbReference>
<organism evidence="3 4">
    <name type="scientific">Comamonas antarctica</name>
    <dbReference type="NCBI Taxonomy" id="2743470"/>
    <lineage>
        <taxon>Bacteria</taxon>
        <taxon>Pseudomonadati</taxon>
        <taxon>Pseudomonadota</taxon>
        <taxon>Betaproteobacteria</taxon>
        <taxon>Burkholderiales</taxon>
        <taxon>Comamonadaceae</taxon>
        <taxon>Comamonas</taxon>
    </lineage>
</organism>
<dbReference type="Proteomes" id="UP000509579">
    <property type="component" value="Plasmid unnamed1"/>
</dbReference>